<protein>
    <submittedName>
        <fullName evidence="3">B12 binding domain protein</fullName>
    </submittedName>
</protein>
<dbReference type="PROSITE" id="PS51332">
    <property type="entry name" value="B12_BINDING"/>
    <property type="match status" value="1"/>
</dbReference>
<dbReference type="SUPFAM" id="SSF46955">
    <property type="entry name" value="Putative DNA-binding domain"/>
    <property type="match status" value="1"/>
</dbReference>
<dbReference type="GO" id="GO:0031419">
    <property type="term" value="F:cobalamin binding"/>
    <property type="evidence" value="ECO:0007669"/>
    <property type="project" value="InterPro"/>
</dbReference>
<proteinExistence type="predicted"/>
<dbReference type="InterPro" id="IPR036724">
    <property type="entry name" value="Cobalamin-bd_sf"/>
</dbReference>
<reference evidence="3 4" key="1">
    <citation type="submission" date="2019-08" db="EMBL/GenBank/DDBJ databases">
        <title>Deep-cultivation of Planctomycetes and their phenomic and genomic characterization uncovers novel biology.</title>
        <authorList>
            <person name="Wiegand S."/>
            <person name="Jogler M."/>
            <person name="Boedeker C."/>
            <person name="Pinto D."/>
            <person name="Vollmers J."/>
            <person name="Rivas-Marin E."/>
            <person name="Kohn T."/>
            <person name="Peeters S.H."/>
            <person name="Heuer A."/>
            <person name="Rast P."/>
            <person name="Oberbeckmann S."/>
            <person name="Bunk B."/>
            <person name="Jeske O."/>
            <person name="Meyerdierks A."/>
            <person name="Storesund J.E."/>
            <person name="Kallscheuer N."/>
            <person name="Luecker S."/>
            <person name="Lage O.M."/>
            <person name="Pohl T."/>
            <person name="Merkel B.J."/>
            <person name="Hornburger P."/>
            <person name="Mueller R.-W."/>
            <person name="Bruemmer F."/>
            <person name="Labrenz M."/>
            <person name="Spormann A.M."/>
            <person name="Op den Camp H."/>
            <person name="Overmann J."/>
            <person name="Amann R."/>
            <person name="Jetten M.S.M."/>
            <person name="Mascher T."/>
            <person name="Medema M.H."/>
            <person name="Devos D.P."/>
            <person name="Kaster A.-K."/>
            <person name="Ovreas L."/>
            <person name="Rohde M."/>
            <person name="Galperin M.Y."/>
            <person name="Jogler C."/>
        </authorList>
    </citation>
    <scope>NUCLEOTIDE SEQUENCE [LARGE SCALE GENOMIC DNA]</scope>
    <source>
        <strain evidence="3 4">OJF2</strain>
    </source>
</reference>
<gene>
    <name evidence="3" type="ORF">OJF2_26640</name>
</gene>
<dbReference type="Proteomes" id="UP000324233">
    <property type="component" value="Chromosome"/>
</dbReference>
<dbReference type="InterPro" id="IPR036594">
    <property type="entry name" value="Meth_synthase_dom"/>
</dbReference>
<dbReference type="CDD" id="cd04762">
    <property type="entry name" value="HTH_MerR-trunc"/>
    <property type="match status" value="1"/>
</dbReference>
<dbReference type="NCBIfam" id="TIGR01764">
    <property type="entry name" value="excise"/>
    <property type="match status" value="1"/>
</dbReference>
<feature type="region of interest" description="Disordered" evidence="1">
    <location>
        <begin position="294"/>
        <end position="335"/>
    </location>
</feature>
<keyword evidence="4" id="KW-1185">Reference proteome</keyword>
<name>A0A5B9W1I1_9BACT</name>
<dbReference type="KEGG" id="agv:OJF2_26640"/>
<dbReference type="SUPFAM" id="SSF52242">
    <property type="entry name" value="Cobalamin (vitamin B12)-binding domain"/>
    <property type="match status" value="1"/>
</dbReference>
<feature type="compositionally biased region" description="Basic and acidic residues" evidence="1">
    <location>
        <begin position="313"/>
        <end position="322"/>
    </location>
</feature>
<organism evidence="3 4">
    <name type="scientific">Aquisphaera giovannonii</name>
    <dbReference type="NCBI Taxonomy" id="406548"/>
    <lineage>
        <taxon>Bacteria</taxon>
        <taxon>Pseudomonadati</taxon>
        <taxon>Planctomycetota</taxon>
        <taxon>Planctomycetia</taxon>
        <taxon>Isosphaerales</taxon>
        <taxon>Isosphaeraceae</taxon>
        <taxon>Aquisphaera</taxon>
    </lineage>
</organism>
<dbReference type="EMBL" id="CP042997">
    <property type="protein sequence ID" value="QEH34129.1"/>
    <property type="molecule type" value="Genomic_DNA"/>
</dbReference>
<dbReference type="Gene3D" id="1.10.1240.10">
    <property type="entry name" value="Methionine synthase domain"/>
    <property type="match status" value="1"/>
</dbReference>
<dbReference type="AlphaFoldDB" id="A0A5B9W1I1"/>
<dbReference type="RefSeq" id="WP_168221757.1">
    <property type="nucleotide sequence ID" value="NZ_CP042997.1"/>
</dbReference>
<feature type="domain" description="B12-binding" evidence="2">
    <location>
        <begin position="169"/>
        <end position="296"/>
    </location>
</feature>
<evidence type="ECO:0000313" key="4">
    <source>
        <dbReference type="Proteomes" id="UP000324233"/>
    </source>
</evidence>
<accession>A0A5B9W1I1</accession>
<dbReference type="Pfam" id="PF12728">
    <property type="entry name" value="HTH_17"/>
    <property type="match status" value="1"/>
</dbReference>
<dbReference type="Gene3D" id="3.40.50.280">
    <property type="entry name" value="Cobalamin-binding domain"/>
    <property type="match status" value="1"/>
</dbReference>
<dbReference type="GO" id="GO:0046872">
    <property type="term" value="F:metal ion binding"/>
    <property type="evidence" value="ECO:0007669"/>
    <property type="project" value="InterPro"/>
</dbReference>
<dbReference type="InterPro" id="IPR003759">
    <property type="entry name" value="Cbl-bd_cap"/>
</dbReference>
<dbReference type="Pfam" id="PF02607">
    <property type="entry name" value="B12-binding_2"/>
    <property type="match status" value="1"/>
</dbReference>
<dbReference type="Gene3D" id="1.10.1660.10">
    <property type="match status" value="1"/>
</dbReference>
<dbReference type="InterPro" id="IPR006158">
    <property type="entry name" value="Cobalamin-bd"/>
</dbReference>
<evidence type="ECO:0000259" key="2">
    <source>
        <dbReference type="PROSITE" id="PS51332"/>
    </source>
</evidence>
<dbReference type="InterPro" id="IPR010093">
    <property type="entry name" value="SinI_DNA-bd"/>
</dbReference>
<sequence length="335" mass="35616">MDASNENLKTRIVAQALGLSVSTVKRWVDTGVIDARRTVGNHRLIPRSEAIRMARELGRDPGLLQAQSPRPSATSAASIDQALCDRLYHLLRQGHDRAGQVRQLIRTVHETGGAVGLADGLVGPVMQRIGHGWQEGAVDVYQEHLATHVIASVLMSLIGACPGTGPTPRPLAIVAAPGGDPYVLATLLAELVLRESGWDVCNLGVDLPLRSLANAIRPKRPGLVCLSVSTIREPDAFDEEFAAIREAAASVKASVIVGGRGFGPELRSRHADVASGHRMADLADFARRLNTSLGSSAAASTSREGFAGRPGRSRPDADRSDTRGQATGREWHIDG</sequence>
<evidence type="ECO:0000256" key="1">
    <source>
        <dbReference type="SAM" id="MobiDB-lite"/>
    </source>
</evidence>
<dbReference type="GO" id="GO:0003677">
    <property type="term" value="F:DNA binding"/>
    <property type="evidence" value="ECO:0007669"/>
    <property type="project" value="InterPro"/>
</dbReference>
<dbReference type="CDD" id="cd02065">
    <property type="entry name" value="B12-binding_like"/>
    <property type="match status" value="1"/>
</dbReference>
<evidence type="ECO:0000313" key="3">
    <source>
        <dbReference type="EMBL" id="QEH34129.1"/>
    </source>
</evidence>
<dbReference type="InterPro" id="IPR041657">
    <property type="entry name" value="HTH_17"/>
</dbReference>
<dbReference type="InterPro" id="IPR009061">
    <property type="entry name" value="DNA-bd_dom_put_sf"/>
</dbReference>